<organism evidence="2 3">
    <name type="scientific">Veillonella rodentium</name>
    <dbReference type="NCBI Taxonomy" id="248315"/>
    <lineage>
        <taxon>Bacteria</taxon>
        <taxon>Bacillati</taxon>
        <taxon>Bacillota</taxon>
        <taxon>Negativicutes</taxon>
        <taxon>Veillonellales</taxon>
        <taxon>Veillonellaceae</taxon>
        <taxon>Veillonella</taxon>
    </lineage>
</organism>
<dbReference type="Pfam" id="PF02627">
    <property type="entry name" value="CMD"/>
    <property type="match status" value="2"/>
</dbReference>
<evidence type="ECO:0000313" key="3">
    <source>
        <dbReference type="Proteomes" id="UP000214973"/>
    </source>
</evidence>
<dbReference type="PANTHER" id="PTHR33570:SF2">
    <property type="entry name" value="CARBOXYMUCONOLACTONE DECARBOXYLASE-LIKE DOMAIN-CONTAINING PROTEIN"/>
    <property type="match status" value="1"/>
</dbReference>
<dbReference type="RefSeq" id="WP_095066642.1">
    <property type="nucleotide sequence ID" value="NZ_LT906470.1"/>
</dbReference>
<proteinExistence type="predicted"/>
<evidence type="ECO:0000259" key="1">
    <source>
        <dbReference type="Pfam" id="PF02627"/>
    </source>
</evidence>
<dbReference type="InterPro" id="IPR052512">
    <property type="entry name" value="4CMD/NDH-1_regulator"/>
</dbReference>
<gene>
    <name evidence="2" type="ORF">SAMEA44547418_01874</name>
</gene>
<dbReference type="Proteomes" id="UP000214973">
    <property type="component" value="Chromosome 1"/>
</dbReference>
<sequence>MSKSEFAQAYTERMFPDIAAPAGYIDPEFEVLFDNFAFDEVITEEDRNVPSKDRFLAILATLVGVQAVDEYALMLPAALNFGLIPDEVVELIYQAVPYLGIGRVRPFFKVTNKIFDYRGEMIRNPERSTVTRGSRLAKGIEKQVEIFGESVRNLHQEGPEEIRHINKWLANMFGDYYTRKGLSVAHREMITFCFLSAQGGCEEQLKAHIQGNLNVGNSKQYLINIASQCVPYIGYPRTLNALRCIQESATAWEAKQ</sequence>
<accession>A0A239ZYH0</accession>
<dbReference type="Gene3D" id="1.20.1290.10">
    <property type="entry name" value="AhpD-like"/>
    <property type="match status" value="1"/>
</dbReference>
<dbReference type="AlphaFoldDB" id="A0A239ZYH0"/>
<dbReference type="EMBL" id="LT906470">
    <property type="protein sequence ID" value="SNV76039.1"/>
    <property type="molecule type" value="Genomic_DNA"/>
</dbReference>
<name>A0A239ZYH0_9FIRM</name>
<dbReference type="InterPro" id="IPR003779">
    <property type="entry name" value="CMD-like"/>
</dbReference>
<protein>
    <submittedName>
        <fullName evidence="2">4-carboxymuconolactone decarboxylase</fullName>
    </submittedName>
</protein>
<evidence type="ECO:0000313" key="2">
    <source>
        <dbReference type="EMBL" id="SNV76039.1"/>
    </source>
</evidence>
<feature type="domain" description="Carboxymuconolactone decarboxylase-like" evidence="1">
    <location>
        <begin position="168"/>
        <end position="247"/>
    </location>
</feature>
<dbReference type="GO" id="GO:0051920">
    <property type="term" value="F:peroxiredoxin activity"/>
    <property type="evidence" value="ECO:0007669"/>
    <property type="project" value="InterPro"/>
</dbReference>
<dbReference type="KEGG" id="vrm:44547418_01874"/>
<feature type="domain" description="Carboxymuconolactone decarboxylase-like" evidence="1">
    <location>
        <begin position="27"/>
        <end position="111"/>
    </location>
</feature>
<dbReference type="InterPro" id="IPR029032">
    <property type="entry name" value="AhpD-like"/>
</dbReference>
<keyword evidence="3" id="KW-1185">Reference proteome</keyword>
<dbReference type="SUPFAM" id="SSF69118">
    <property type="entry name" value="AhpD-like"/>
    <property type="match status" value="1"/>
</dbReference>
<dbReference type="PANTHER" id="PTHR33570">
    <property type="entry name" value="4-CARBOXYMUCONOLACTONE DECARBOXYLASE FAMILY PROTEIN"/>
    <property type="match status" value="1"/>
</dbReference>
<reference evidence="2 3" key="1">
    <citation type="submission" date="2017-06" db="EMBL/GenBank/DDBJ databases">
        <authorList>
            <consortium name="Pathogen Informatics"/>
        </authorList>
    </citation>
    <scope>NUCLEOTIDE SEQUENCE [LARGE SCALE GENOMIC DNA]</scope>
    <source>
        <strain evidence="2 3">NCTC12018</strain>
    </source>
</reference>